<dbReference type="GO" id="GO:0005829">
    <property type="term" value="C:cytosol"/>
    <property type="evidence" value="ECO:0007669"/>
    <property type="project" value="TreeGrafter"/>
</dbReference>
<dbReference type="Gene3D" id="3.40.50.12230">
    <property type="match status" value="1"/>
</dbReference>
<organism evidence="2 3">
    <name type="scientific">Anabaena sphaerica FACHB-251</name>
    <dbReference type="NCBI Taxonomy" id="2692883"/>
    <lineage>
        <taxon>Bacteria</taxon>
        <taxon>Bacillati</taxon>
        <taxon>Cyanobacteriota</taxon>
        <taxon>Cyanophyceae</taxon>
        <taxon>Nostocales</taxon>
        <taxon>Nostocaceae</taxon>
        <taxon>Anabaena</taxon>
    </lineage>
</organism>
<dbReference type="Pfam" id="PF00551">
    <property type="entry name" value="Formyl_trans_N"/>
    <property type="match status" value="1"/>
</dbReference>
<sequence>MNNVKNILGQTSQPENVYPVKEVIFFGNTYKVVEIIHEIIPVQKIICENHRYNMDIFNFSQLNNIQFLTIKTRQDLRSLEYISKSVGISYGFGIIFTLEEINKFEYGIWNIHTGKLPQFRGRHPISWGFLKNVKQFGISIHEINDKIDQGYLLAESYVKRSLNDNSIDIENKLEEVLASGLIQQAINNYFYGQKIKLEKGEYLENLIGRFDSINPENYDSKFIFNLFKAQFRYGGVTVQGKLYKECVFVHEEYIDKYNDYTLIMCKDGIRMGLK</sequence>
<dbReference type="SUPFAM" id="SSF53328">
    <property type="entry name" value="Formyltransferase"/>
    <property type="match status" value="1"/>
</dbReference>
<reference evidence="3" key="1">
    <citation type="journal article" date="2020" name="ISME J.">
        <title>Comparative genomics reveals insights into cyanobacterial evolution and habitat adaptation.</title>
        <authorList>
            <person name="Chen M.Y."/>
            <person name="Teng W.K."/>
            <person name="Zhao L."/>
            <person name="Hu C.X."/>
            <person name="Zhou Y.K."/>
            <person name="Han B.P."/>
            <person name="Song L.R."/>
            <person name="Shu W.S."/>
        </authorList>
    </citation>
    <scope>NUCLEOTIDE SEQUENCE [LARGE SCALE GENOMIC DNA]</scope>
    <source>
        <strain evidence="3">FACHB-251</strain>
    </source>
</reference>
<dbReference type="EMBL" id="JACJQU010000001">
    <property type="protein sequence ID" value="MBD2292143.1"/>
    <property type="molecule type" value="Genomic_DNA"/>
</dbReference>
<feature type="domain" description="Formyl transferase N-terminal" evidence="1">
    <location>
        <begin position="86"/>
        <end position="183"/>
    </location>
</feature>
<dbReference type="InterPro" id="IPR036477">
    <property type="entry name" value="Formyl_transf_N_sf"/>
</dbReference>
<evidence type="ECO:0000313" key="2">
    <source>
        <dbReference type="EMBL" id="MBD2292143.1"/>
    </source>
</evidence>
<dbReference type="PANTHER" id="PTHR11138:SF5">
    <property type="entry name" value="METHIONYL-TRNA FORMYLTRANSFERASE, MITOCHONDRIAL"/>
    <property type="match status" value="1"/>
</dbReference>
<evidence type="ECO:0000259" key="1">
    <source>
        <dbReference type="Pfam" id="PF00551"/>
    </source>
</evidence>
<name>A0A926WD09_9NOST</name>
<evidence type="ECO:0000313" key="3">
    <source>
        <dbReference type="Proteomes" id="UP000662185"/>
    </source>
</evidence>
<protein>
    <recommendedName>
        <fullName evidence="1">Formyl transferase N-terminal domain-containing protein</fullName>
    </recommendedName>
</protein>
<dbReference type="InterPro" id="IPR002376">
    <property type="entry name" value="Formyl_transf_N"/>
</dbReference>
<dbReference type="PANTHER" id="PTHR11138">
    <property type="entry name" value="METHIONYL-TRNA FORMYLTRANSFERASE"/>
    <property type="match status" value="1"/>
</dbReference>
<proteinExistence type="predicted"/>
<keyword evidence="3" id="KW-1185">Reference proteome</keyword>
<dbReference type="AlphaFoldDB" id="A0A926WD09"/>
<dbReference type="GO" id="GO:0004479">
    <property type="term" value="F:methionyl-tRNA formyltransferase activity"/>
    <property type="evidence" value="ECO:0007669"/>
    <property type="project" value="TreeGrafter"/>
</dbReference>
<accession>A0A926WD09</accession>
<comment type="caution">
    <text evidence="2">The sequence shown here is derived from an EMBL/GenBank/DDBJ whole genome shotgun (WGS) entry which is preliminary data.</text>
</comment>
<gene>
    <name evidence="2" type="ORF">H6G06_01275</name>
</gene>
<dbReference type="Proteomes" id="UP000662185">
    <property type="component" value="Unassembled WGS sequence"/>
</dbReference>